<dbReference type="InterPro" id="IPR002347">
    <property type="entry name" value="SDR_fam"/>
</dbReference>
<protein>
    <recommendedName>
        <fullName evidence="4">SDR family oxidoreductase</fullName>
    </recommendedName>
</protein>
<dbReference type="Gene3D" id="3.40.50.720">
    <property type="entry name" value="NAD(P)-binding Rossmann-like Domain"/>
    <property type="match status" value="1"/>
</dbReference>
<reference evidence="3" key="1">
    <citation type="submission" date="2016-11" db="EMBL/GenBank/DDBJ databases">
        <title>Complete Genome Sequence of alachlor-degrading Sphingomonas sp. strain JJ-A5.</title>
        <authorList>
            <person name="Lee H."/>
            <person name="Ka J.-O."/>
        </authorList>
    </citation>
    <scope>NUCLEOTIDE SEQUENCE [LARGE SCALE GENOMIC DNA]</scope>
    <source>
        <strain evidence="3">JJ-A5</strain>
    </source>
</reference>
<dbReference type="InterPro" id="IPR036291">
    <property type="entry name" value="NAD(P)-bd_dom_sf"/>
</dbReference>
<dbReference type="RefSeq" id="WP_072597674.1">
    <property type="nucleotide sequence ID" value="NZ_CP018221.1"/>
</dbReference>
<dbReference type="Pfam" id="PF13561">
    <property type="entry name" value="adh_short_C2"/>
    <property type="match status" value="1"/>
</dbReference>
<dbReference type="STRING" id="1921510.BSL82_11640"/>
<dbReference type="AlphaFoldDB" id="A0A1L3ZW77"/>
<proteinExistence type="predicted"/>
<evidence type="ECO:0000313" key="2">
    <source>
        <dbReference type="EMBL" id="API59884.1"/>
    </source>
</evidence>
<gene>
    <name evidence="2" type="ORF">BSL82_11640</name>
</gene>
<evidence type="ECO:0008006" key="4">
    <source>
        <dbReference type="Google" id="ProtNLM"/>
    </source>
</evidence>
<accession>A0A1L3ZW77</accession>
<sequence length="62" mass="6546">MRNGAARYAHALSRHPEDIAAAVCFLASDHARYISGQTLRVDGGSSVHTQNHGRGRSAAGSE</sequence>
<feature type="region of interest" description="Disordered" evidence="1">
    <location>
        <begin position="40"/>
        <end position="62"/>
    </location>
</feature>
<evidence type="ECO:0000256" key="1">
    <source>
        <dbReference type="SAM" id="MobiDB-lite"/>
    </source>
</evidence>
<keyword evidence="3" id="KW-1185">Reference proteome</keyword>
<dbReference type="Proteomes" id="UP000182063">
    <property type="component" value="Chromosome"/>
</dbReference>
<name>A0A1L3ZW77_9SPHN</name>
<organism evidence="2 3">
    <name type="scientific">Tardibacter chloracetimidivorans</name>
    <dbReference type="NCBI Taxonomy" id="1921510"/>
    <lineage>
        <taxon>Bacteria</taxon>
        <taxon>Pseudomonadati</taxon>
        <taxon>Pseudomonadota</taxon>
        <taxon>Alphaproteobacteria</taxon>
        <taxon>Sphingomonadales</taxon>
        <taxon>Sphingomonadaceae</taxon>
        <taxon>Tardibacter</taxon>
    </lineage>
</organism>
<dbReference type="KEGG" id="sphj:BSL82_11640"/>
<dbReference type="EMBL" id="CP018221">
    <property type="protein sequence ID" value="API59884.1"/>
    <property type="molecule type" value="Genomic_DNA"/>
</dbReference>
<evidence type="ECO:0000313" key="3">
    <source>
        <dbReference type="Proteomes" id="UP000182063"/>
    </source>
</evidence>
<dbReference type="SUPFAM" id="SSF51735">
    <property type="entry name" value="NAD(P)-binding Rossmann-fold domains"/>
    <property type="match status" value="1"/>
</dbReference>